<dbReference type="EMBL" id="RBNI01004288">
    <property type="protein sequence ID" value="RUP47626.1"/>
    <property type="molecule type" value="Genomic_DNA"/>
</dbReference>
<evidence type="ECO:0000256" key="4">
    <source>
        <dbReference type="ARBA" id="ARBA00023136"/>
    </source>
</evidence>
<dbReference type="InterPro" id="IPR043130">
    <property type="entry name" value="CDP-OH_PTrfase_TM_dom"/>
</dbReference>
<comment type="caution">
    <text evidence="7">The sequence shown here is derived from an EMBL/GenBank/DDBJ whole genome shotgun (WGS) entry which is preliminary data.</text>
</comment>
<keyword evidence="8" id="KW-1185">Reference proteome</keyword>
<dbReference type="PANTHER" id="PTHR10414">
    <property type="entry name" value="ETHANOLAMINEPHOSPHOTRANSFERASE"/>
    <property type="match status" value="1"/>
</dbReference>
<dbReference type="PROSITE" id="PS00379">
    <property type="entry name" value="CDP_ALCOHOL_P_TRANSF"/>
    <property type="match status" value="1"/>
</dbReference>
<keyword evidence="6" id="KW-1133">Transmembrane helix</keyword>
<evidence type="ECO:0000256" key="3">
    <source>
        <dbReference type="ARBA" id="ARBA00022679"/>
    </source>
</evidence>
<keyword evidence="3 5" id="KW-0808">Transferase</keyword>
<accession>A0A433D9V4</accession>
<dbReference type="AlphaFoldDB" id="A0A433D9V4"/>
<dbReference type="Gene3D" id="1.20.120.1760">
    <property type="match status" value="1"/>
</dbReference>
<dbReference type="PIRSF" id="PIRSF015665">
    <property type="entry name" value="CHOPT"/>
    <property type="match status" value="1"/>
</dbReference>
<dbReference type="GO" id="GO:0008654">
    <property type="term" value="P:phospholipid biosynthetic process"/>
    <property type="evidence" value="ECO:0007669"/>
    <property type="project" value="InterPro"/>
</dbReference>
<feature type="transmembrane region" description="Helical" evidence="6">
    <location>
        <begin position="395"/>
        <end position="417"/>
    </location>
</feature>
<dbReference type="InterPro" id="IPR000462">
    <property type="entry name" value="CDP-OH_P_trans"/>
</dbReference>
<feature type="transmembrane region" description="Helical" evidence="6">
    <location>
        <begin position="298"/>
        <end position="319"/>
    </location>
</feature>
<keyword evidence="4 6" id="KW-0472">Membrane</keyword>
<evidence type="ECO:0000313" key="8">
    <source>
        <dbReference type="Proteomes" id="UP000268093"/>
    </source>
</evidence>
<evidence type="ECO:0000256" key="2">
    <source>
        <dbReference type="ARBA" id="ARBA00010441"/>
    </source>
</evidence>
<evidence type="ECO:0008006" key="9">
    <source>
        <dbReference type="Google" id="ProtNLM"/>
    </source>
</evidence>
<dbReference type="GO" id="GO:0016020">
    <property type="term" value="C:membrane"/>
    <property type="evidence" value="ECO:0007669"/>
    <property type="project" value="UniProtKB-SubCell"/>
</dbReference>
<sequence>MGGLFKESTYVSQKALQNLKLYKYASVDRSPTTKYILRYYWDWAVGFFPLWMAADAGSGRVAGSVLRRGNLYSKPHHAVRSVICHRQPHMRHVVYPRPQNANFVMVILQVRGLVLLEQAKPVVFSAGLWLYSTFDNVDGRQARRTKTSSPLGELFDHGCDALNCSLGSIVQAAAMGFGHSWYSAFLLLLTTMPFYLSTWEEYHTGVLYLGYVNGPTEGLIFACTSMALSGVYGPAMWFTNLRVILGSLSFLVPTWIPANFTLADSLCAIMTGALIFMHCPACFWGVYKSCRTKNQSFIRIAIIQNIPMTIYGLAGYFWLRSPYSYIFSHQHFIIFALSTGIVFGRMATKIILAHVTKMKFPMFTILLGPLVVGSVIVNLPVLFDIEPIFTPESEHAYLWAFFIFALIAYFNWAWLVIHRFCTFLGIRCLTIPYAGKDQVYTNGKPKVQ</sequence>
<evidence type="ECO:0000256" key="1">
    <source>
        <dbReference type="ARBA" id="ARBA00004370"/>
    </source>
</evidence>
<protein>
    <recommendedName>
        <fullName evidence="9">CDP-alcohol phosphatidyltransferase-domain-containing protein</fullName>
    </recommendedName>
</protein>
<dbReference type="PANTHER" id="PTHR10414:SF77">
    <property type="entry name" value="CDP-ALCOHOL PHOSPHATIDYLTRANSFERASE FAMILY PROTEIN"/>
    <property type="match status" value="1"/>
</dbReference>
<organism evidence="7 8">
    <name type="scientific">Jimgerdemannia flammicorona</name>
    <dbReference type="NCBI Taxonomy" id="994334"/>
    <lineage>
        <taxon>Eukaryota</taxon>
        <taxon>Fungi</taxon>
        <taxon>Fungi incertae sedis</taxon>
        <taxon>Mucoromycota</taxon>
        <taxon>Mucoromycotina</taxon>
        <taxon>Endogonomycetes</taxon>
        <taxon>Endogonales</taxon>
        <taxon>Endogonaceae</taxon>
        <taxon>Jimgerdemannia</taxon>
    </lineage>
</organism>
<evidence type="ECO:0000313" key="7">
    <source>
        <dbReference type="EMBL" id="RUP47626.1"/>
    </source>
</evidence>
<feature type="transmembrane region" description="Helical" evidence="6">
    <location>
        <begin position="181"/>
        <end position="199"/>
    </location>
</feature>
<comment type="similarity">
    <text evidence="2 5">Belongs to the CDP-alcohol phosphatidyltransferase class-I family.</text>
</comment>
<reference evidence="7 8" key="1">
    <citation type="journal article" date="2018" name="New Phytol.">
        <title>Phylogenomics of Endogonaceae and evolution of mycorrhizas within Mucoromycota.</title>
        <authorList>
            <person name="Chang Y."/>
            <person name="Desiro A."/>
            <person name="Na H."/>
            <person name="Sandor L."/>
            <person name="Lipzen A."/>
            <person name="Clum A."/>
            <person name="Barry K."/>
            <person name="Grigoriev I.V."/>
            <person name="Martin F.M."/>
            <person name="Stajich J.E."/>
            <person name="Smith M.E."/>
            <person name="Bonito G."/>
            <person name="Spatafora J.W."/>
        </authorList>
    </citation>
    <scope>NUCLEOTIDE SEQUENCE [LARGE SCALE GENOMIC DNA]</scope>
    <source>
        <strain evidence="7 8">GMNB39</strain>
    </source>
</reference>
<comment type="subcellular location">
    <subcellularLocation>
        <location evidence="1">Membrane</location>
    </subcellularLocation>
</comment>
<proteinExistence type="inferred from homology"/>
<evidence type="ECO:0000256" key="6">
    <source>
        <dbReference type="SAM" id="Phobius"/>
    </source>
</evidence>
<feature type="transmembrane region" description="Helical" evidence="6">
    <location>
        <begin position="360"/>
        <end position="383"/>
    </location>
</feature>
<dbReference type="Pfam" id="PF01066">
    <property type="entry name" value="CDP-OH_P_transf"/>
    <property type="match status" value="1"/>
</dbReference>
<dbReference type="InterPro" id="IPR048254">
    <property type="entry name" value="CDP_ALCOHOL_P_TRANSF_CS"/>
</dbReference>
<feature type="transmembrane region" description="Helical" evidence="6">
    <location>
        <begin position="331"/>
        <end position="348"/>
    </location>
</feature>
<dbReference type="OrthoDB" id="196717at2759"/>
<name>A0A433D9V4_9FUNG</name>
<keyword evidence="6" id="KW-0812">Transmembrane</keyword>
<dbReference type="Proteomes" id="UP000268093">
    <property type="component" value="Unassembled WGS sequence"/>
</dbReference>
<dbReference type="GO" id="GO:0016780">
    <property type="term" value="F:phosphotransferase activity, for other substituted phosphate groups"/>
    <property type="evidence" value="ECO:0007669"/>
    <property type="project" value="InterPro"/>
</dbReference>
<gene>
    <name evidence="7" type="ORF">BC936DRAFT_145516</name>
</gene>
<dbReference type="InterPro" id="IPR014472">
    <property type="entry name" value="CHOPT"/>
</dbReference>
<evidence type="ECO:0000256" key="5">
    <source>
        <dbReference type="RuleBase" id="RU003750"/>
    </source>
</evidence>